<organism evidence="1 2">
    <name type="scientific">Halobacillus seohaensis</name>
    <dbReference type="NCBI Taxonomy" id="447421"/>
    <lineage>
        <taxon>Bacteria</taxon>
        <taxon>Bacillati</taxon>
        <taxon>Bacillota</taxon>
        <taxon>Bacilli</taxon>
        <taxon>Bacillales</taxon>
        <taxon>Bacillaceae</taxon>
        <taxon>Halobacillus</taxon>
    </lineage>
</organism>
<dbReference type="EMBL" id="JBHSZV010000039">
    <property type="protein sequence ID" value="MFC7063131.1"/>
    <property type="molecule type" value="Genomic_DNA"/>
</dbReference>
<comment type="caution">
    <text evidence="1">The sequence shown here is derived from an EMBL/GenBank/DDBJ whole genome shotgun (WGS) entry which is preliminary data.</text>
</comment>
<reference evidence="2" key="1">
    <citation type="journal article" date="2019" name="Int. J. Syst. Evol. Microbiol.">
        <title>The Global Catalogue of Microorganisms (GCM) 10K type strain sequencing project: providing services to taxonomists for standard genome sequencing and annotation.</title>
        <authorList>
            <consortium name="The Broad Institute Genomics Platform"/>
            <consortium name="The Broad Institute Genome Sequencing Center for Infectious Disease"/>
            <person name="Wu L."/>
            <person name="Ma J."/>
        </authorList>
    </citation>
    <scope>NUCLEOTIDE SEQUENCE [LARGE SCALE GENOMIC DNA]</scope>
    <source>
        <strain evidence="2">CGMCC 4.1621</strain>
    </source>
</reference>
<sequence length="261" mass="30510">MNINKVLNEADKIKINNLNKKIFEMWEQYKPTTASDDIYPLPSFFRDNFETNQLLLIGMNPSLNDEYVEDDNAKKKKGFYHYCTQYGSNWNLTKLTELQEYENRIGQYHSYEKGINRFKDEININTLKIHAIDLFFFRKTNQSDFLKQHILDKSGNLTLLAIEMFNITLKAIIIYKPKIIVIANANAFKLFKEYIMSLGDPYYITSNLDELHGCHFVTLDQHQGGIPVLGSSMLSGQRALDLGSKERMAWQIRRIYKNLVL</sequence>
<protein>
    <recommendedName>
        <fullName evidence="3">Uracil DNA glycosylase superfamily protein</fullName>
    </recommendedName>
</protein>
<gene>
    <name evidence="1" type="ORF">ACFQIC_15005</name>
</gene>
<accession>A0ABW2EQG7</accession>
<evidence type="ECO:0000313" key="2">
    <source>
        <dbReference type="Proteomes" id="UP001596410"/>
    </source>
</evidence>
<evidence type="ECO:0000313" key="1">
    <source>
        <dbReference type="EMBL" id="MFC7063131.1"/>
    </source>
</evidence>
<proteinExistence type="predicted"/>
<evidence type="ECO:0008006" key="3">
    <source>
        <dbReference type="Google" id="ProtNLM"/>
    </source>
</evidence>
<dbReference type="RefSeq" id="WP_204711691.1">
    <property type="nucleotide sequence ID" value="NZ_JBHSZV010000039.1"/>
</dbReference>
<keyword evidence="2" id="KW-1185">Reference proteome</keyword>
<dbReference type="Proteomes" id="UP001596410">
    <property type="component" value="Unassembled WGS sequence"/>
</dbReference>
<name>A0ABW2EQG7_9BACI</name>